<proteinExistence type="predicted"/>
<sequence>MWDVYICFCLKSYVNILKQYISSVLEITNLSSVWDRNQPLLDNGYKERIRQALINSGYVRPCKDKKGQRIMLTKWQRNTTVHTHLL</sequence>
<evidence type="ECO:0000313" key="1">
    <source>
        <dbReference type="EMBL" id="KEZ22741.1"/>
    </source>
</evidence>
<reference evidence="1 2" key="1">
    <citation type="submission" date="2014-02" db="EMBL/GenBank/DDBJ databases">
        <title>Genome sequence of Ureaplasma diversum strain 246.</title>
        <authorList>
            <person name="Sirand-Pugnet P."/>
            <person name="Breton M."/>
            <person name="Dordet-Frisoni E."/>
            <person name="Baranowski E."/>
            <person name="Barre A."/>
            <person name="Couture C."/>
            <person name="Dupuy V."/>
            <person name="Gaurivaud P."/>
            <person name="Jacob D."/>
            <person name="Lemaitre C."/>
            <person name="Manso-Silvan L."/>
            <person name="Nikolski M."/>
            <person name="Nouvel L.-X."/>
            <person name="Poumarat F."/>
            <person name="Tardy F."/>
            <person name="Thebault P."/>
            <person name="Theil S."/>
            <person name="Citti C."/>
            <person name="Thiaucourt F."/>
            <person name="Blanchard A."/>
        </authorList>
    </citation>
    <scope>NUCLEOTIDE SEQUENCE [LARGE SCALE GENOMIC DNA]</scope>
    <source>
        <strain evidence="1 2">NCTC 246</strain>
    </source>
</reference>
<accession>A0A084EXP9</accession>
<organism evidence="1 2">
    <name type="scientific">Ureaplasma diversum NCTC 246</name>
    <dbReference type="NCBI Taxonomy" id="1188241"/>
    <lineage>
        <taxon>Bacteria</taxon>
        <taxon>Bacillati</taxon>
        <taxon>Mycoplasmatota</taxon>
        <taxon>Mycoplasmoidales</taxon>
        <taxon>Mycoplasmoidaceae</taxon>
        <taxon>Ureaplasma</taxon>
    </lineage>
</organism>
<gene>
    <name evidence="1" type="ORF">UDIV_4820</name>
</gene>
<evidence type="ECO:0000313" key="2">
    <source>
        <dbReference type="Proteomes" id="UP000028537"/>
    </source>
</evidence>
<dbReference type="AlphaFoldDB" id="A0A084EXP9"/>
<name>A0A084EXP9_9BACT</name>
<protein>
    <submittedName>
        <fullName evidence="1">Uncharacterized protein</fullName>
    </submittedName>
</protein>
<keyword evidence="2" id="KW-1185">Reference proteome</keyword>
<dbReference type="Proteomes" id="UP000028537">
    <property type="component" value="Unassembled WGS sequence"/>
</dbReference>
<comment type="caution">
    <text evidence="1">The sequence shown here is derived from an EMBL/GenBank/DDBJ whole genome shotgun (WGS) entry which is preliminary data.</text>
</comment>
<dbReference type="EMBL" id="JFDP01000060">
    <property type="protein sequence ID" value="KEZ22741.1"/>
    <property type="molecule type" value="Genomic_DNA"/>
</dbReference>